<dbReference type="EMBL" id="HE681720">
    <property type="protein sequence ID" value="CCG22482.1"/>
    <property type="molecule type" value="Genomic_DNA"/>
</dbReference>
<dbReference type="GeneID" id="14539045"/>
<dbReference type="GO" id="GO:0036054">
    <property type="term" value="F:protein-malonyllysine demalonylase activity"/>
    <property type="evidence" value="ECO:0007669"/>
    <property type="project" value="UniProtKB-UniRule"/>
</dbReference>
<dbReference type="HAMAP" id="MF_01121">
    <property type="entry name" value="Sirtuin_ClassIII"/>
    <property type="match status" value="1"/>
</dbReference>
<feature type="binding site" evidence="4">
    <location>
        <position position="314"/>
    </location>
    <ligand>
        <name>NAD(+)</name>
        <dbReference type="ChEBI" id="CHEBI:57540"/>
    </ligand>
</feature>
<feature type="active site" description="Proton acceptor" evidence="4 5">
    <location>
        <position position="131"/>
    </location>
</feature>
<name>H8X1S7_CANO9</name>
<dbReference type="Gene3D" id="3.40.50.1220">
    <property type="entry name" value="TPP-binding domain"/>
    <property type="match status" value="1"/>
</dbReference>
<feature type="binding site" evidence="4 5">
    <location>
        <position position="139"/>
    </location>
    <ligand>
        <name>Zn(2+)</name>
        <dbReference type="ChEBI" id="CHEBI:29105"/>
    </ligand>
</feature>
<evidence type="ECO:0000259" key="6">
    <source>
        <dbReference type="PROSITE" id="PS50305"/>
    </source>
</evidence>
<dbReference type="InterPro" id="IPR026591">
    <property type="entry name" value="Sirtuin_cat_small_dom_sf"/>
</dbReference>
<dbReference type="InterPro" id="IPR003000">
    <property type="entry name" value="Sirtuin"/>
</dbReference>
<evidence type="ECO:0000256" key="1">
    <source>
        <dbReference type="ARBA" id="ARBA00006924"/>
    </source>
</evidence>
<dbReference type="GO" id="GO:0070403">
    <property type="term" value="F:NAD+ binding"/>
    <property type="evidence" value="ECO:0007669"/>
    <property type="project" value="UniProtKB-UniRule"/>
</dbReference>
<comment type="catalytic activity">
    <reaction evidence="4">
        <text>N(6)-succinyl-L-lysyl-[protein] + NAD(+) + H2O = 2''-O-succinyl-ADP-D-ribose + nicotinamide + L-lysyl-[protein]</text>
        <dbReference type="Rhea" id="RHEA:47668"/>
        <dbReference type="Rhea" id="RHEA-COMP:9752"/>
        <dbReference type="Rhea" id="RHEA-COMP:11877"/>
        <dbReference type="ChEBI" id="CHEBI:15377"/>
        <dbReference type="ChEBI" id="CHEBI:17154"/>
        <dbReference type="ChEBI" id="CHEBI:29969"/>
        <dbReference type="ChEBI" id="CHEBI:57540"/>
        <dbReference type="ChEBI" id="CHEBI:87830"/>
        <dbReference type="ChEBI" id="CHEBI:87832"/>
    </reaction>
</comment>
<reference evidence="7 8" key="1">
    <citation type="journal article" date="2012" name="PLoS ONE">
        <title>Sequence and analysis of the genome of the pathogenic yeast Candida orthopsilosis.</title>
        <authorList>
            <person name="Riccombeni A."/>
            <person name="Vidanes G."/>
            <person name="Proux-Wera E."/>
            <person name="Wolfe K.H."/>
            <person name="Butler G."/>
        </authorList>
    </citation>
    <scope>NUCLEOTIDE SEQUENCE [LARGE SCALE GENOMIC DNA]</scope>
    <source>
        <strain evidence="7 8">Co 90-125</strain>
    </source>
</reference>
<dbReference type="PROSITE" id="PS50305">
    <property type="entry name" value="SIRTUIN"/>
    <property type="match status" value="1"/>
</dbReference>
<dbReference type="PANTHER" id="PTHR11085:SF10">
    <property type="entry name" value="NAD-DEPENDENT PROTEIN DEACYLASE SIRTUIN-5, MITOCHONDRIAL-RELATED"/>
    <property type="match status" value="1"/>
</dbReference>
<dbReference type="eggNOG" id="KOG2684">
    <property type="taxonomic scope" value="Eukaryota"/>
</dbReference>
<keyword evidence="4" id="KW-0496">Mitochondrion</keyword>
<dbReference type="Proteomes" id="UP000005018">
    <property type="component" value="Chromosome 2"/>
</dbReference>
<gene>
    <name evidence="7" type="ORF">CORT_0B07770</name>
</gene>
<feature type="binding site" evidence="4">
    <location>
        <position position="70"/>
    </location>
    <ligand>
        <name>substrate</name>
    </ligand>
</feature>
<sequence>MNKQLAEFQEHLLKSKKIIALVGAGLSASSGLPVFRGSQGLWKNYNMIDLATPDAFYIDPGLVWQFYSWRRFSALRAEPNDGHIALAKLSHMSNLKYLTISQNVDGLSNRKRRSDHDDTFLHDPKKLYEIHGSLFTLKCTSFMCNHVEKNNFRQPLTPALEDSEFEYLNRRKKRSREEEQDTREEGEFDPLVVMSRQDTFTSISSSPQFEPVKTIDEKDLPRCPVCDGLMRPGVVWFGESLPLDLITGIDSFIEHGEAPDLILVIGTSGTVYPANSYVERVKLKGGRVAIFNMDIEDDVVNGKVDGTWGFKGDAAKLLPVALEPLIGKIR</sequence>
<dbReference type="GO" id="GO:0005739">
    <property type="term" value="C:mitochondrion"/>
    <property type="evidence" value="ECO:0007669"/>
    <property type="project" value="UniProtKB-SubCell"/>
</dbReference>
<comment type="cofactor">
    <cofactor evidence="4">
        <name>Zn(2+)</name>
        <dbReference type="ChEBI" id="CHEBI:29105"/>
    </cofactor>
    <text evidence="4">Binds 1 zinc ion per subunit.</text>
</comment>
<comment type="catalytic activity">
    <reaction evidence="4">
        <text>N(6)-malonyl-L-lysyl-[protein] + NAD(+) + H2O = 2''-O-malonyl-ADP-D-ribose + nicotinamide + L-lysyl-[protein]</text>
        <dbReference type="Rhea" id="RHEA:47672"/>
        <dbReference type="Rhea" id="RHEA-COMP:9752"/>
        <dbReference type="Rhea" id="RHEA-COMP:11878"/>
        <dbReference type="ChEBI" id="CHEBI:15377"/>
        <dbReference type="ChEBI" id="CHEBI:17154"/>
        <dbReference type="ChEBI" id="CHEBI:29969"/>
        <dbReference type="ChEBI" id="CHEBI:57540"/>
        <dbReference type="ChEBI" id="CHEBI:87831"/>
        <dbReference type="ChEBI" id="CHEBI:87833"/>
    </reaction>
</comment>
<accession>H8X1S7</accession>
<dbReference type="InterPro" id="IPR029035">
    <property type="entry name" value="DHS-like_NAD/FAD-binding_dom"/>
</dbReference>
<dbReference type="Gene3D" id="3.30.1600.10">
    <property type="entry name" value="SIR2/SIRT2 'Small Domain"/>
    <property type="match status" value="1"/>
</dbReference>
<feature type="binding site" evidence="5">
    <location>
        <position position="223"/>
    </location>
    <ligand>
        <name>Zn(2+)</name>
        <dbReference type="ChEBI" id="CHEBI:29105"/>
    </ligand>
</feature>
<feature type="binding site" evidence="4">
    <location>
        <begin position="266"/>
        <end position="268"/>
    </location>
    <ligand>
        <name>NAD(+)</name>
        <dbReference type="ChEBI" id="CHEBI:57540"/>
    </ligand>
</feature>
<comment type="caution">
    <text evidence="4">Lacks conserved residue(s) required for the propagation of feature annotation.</text>
</comment>
<evidence type="ECO:0000256" key="5">
    <source>
        <dbReference type="PROSITE-ProRule" id="PRU00236"/>
    </source>
</evidence>
<dbReference type="InterPro" id="IPR050134">
    <property type="entry name" value="NAD-dep_sirtuin_deacylases"/>
</dbReference>
<keyword evidence="4 5" id="KW-0862">Zinc</keyword>
<dbReference type="RefSeq" id="XP_003867919.1">
    <property type="nucleotide sequence ID" value="XM_003867871.1"/>
</dbReference>
<dbReference type="KEGG" id="cot:CORT_0B07770"/>
<keyword evidence="2 4" id="KW-0808">Transferase</keyword>
<dbReference type="PANTHER" id="PTHR11085">
    <property type="entry name" value="NAD-DEPENDENT PROTEIN DEACYLASE SIRTUIN-5, MITOCHONDRIAL-RELATED"/>
    <property type="match status" value="1"/>
</dbReference>
<feature type="domain" description="Deacetylase sirtuin-type" evidence="6">
    <location>
        <begin position="1"/>
        <end position="328"/>
    </location>
</feature>
<feature type="binding site" evidence="4 5">
    <location>
        <position position="226"/>
    </location>
    <ligand>
        <name>Zn(2+)</name>
        <dbReference type="ChEBI" id="CHEBI:29105"/>
    </ligand>
</feature>
<evidence type="ECO:0000256" key="3">
    <source>
        <dbReference type="ARBA" id="ARBA00023027"/>
    </source>
</evidence>
<comment type="function">
    <text evidence="4">NAD-dependent lysine demalonylase, desuccinylase and deglutarylase that specifically removes malonyl, succinyl and glutaryl groups on target proteins. Has weak NAD-dependent protein deacetylase activity; however this activity may not be physiologically relevant in vivo.</text>
</comment>
<dbReference type="GO" id="GO:0061697">
    <property type="term" value="F:protein-glutaryllysine deglutarylase activity"/>
    <property type="evidence" value="ECO:0007669"/>
    <property type="project" value="RHEA"/>
</dbReference>
<comment type="subcellular location">
    <subcellularLocation>
        <location evidence="4">Mitochondrion</location>
    </subcellularLocation>
</comment>
<feature type="binding site" evidence="4">
    <location>
        <begin position="102"/>
        <end position="105"/>
    </location>
    <ligand>
        <name>NAD(+)</name>
        <dbReference type="ChEBI" id="CHEBI:57540"/>
    </ligand>
</feature>
<keyword evidence="8" id="KW-1185">Reference proteome</keyword>
<dbReference type="OrthoDB" id="424302at2759"/>
<evidence type="ECO:0000313" key="7">
    <source>
        <dbReference type="EMBL" id="CCG22482.1"/>
    </source>
</evidence>
<dbReference type="InterPro" id="IPR027546">
    <property type="entry name" value="Sirtuin_class_III"/>
</dbReference>
<evidence type="ECO:0000313" key="8">
    <source>
        <dbReference type="Proteomes" id="UP000005018"/>
    </source>
</evidence>
<proteinExistence type="inferred from homology"/>
<protein>
    <recommendedName>
        <fullName evidence="4">NAD-dependent protein deacylase</fullName>
        <ecNumber evidence="4">2.3.1.-</ecNumber>
    </recommendedName>
    <alternativeName>
        <fullName evidence="4">Regulatory protein SIR2 homolog 5</fullName>
    </alternativeName>
</protein>
<dbReference type="HOGENOM" id="CLU_023643_3_1_1"/>
<dbReference type="Pfam" id="PF02146">
    <property type="entry name" value="SIR2"/>
    <property type="match status" value="2"/>
</dbReference>
<keyword evidence="4 5" id="KW-0479">Metal-binding</keyword>
<dbReference type="GO" id="GO:0008270">
    <property type="term" value="F:zinc ion binding"/>
    <property type="evidence" value="ECO:0007669"/>
    <property type="project" value="UniProtKB-UniRule"/>
</dbReference>
<dbReference type="EC" id="2.3.1.-" evidence="4"/>
<feature type="binding site" evidence="4">
    <location>
        <position position="67"/>
    </location>
    <ligand>
        <name>substrate</name>
    </ligand>
</feature>
<dbReference type="AlphaFoldDB" id="H8X1S7"/>
<comment type="catalytic activity">
    <reaction evidence="4">
        <text>N(6)-glutaryl-L-lysyl-[protein] + NAD(+) + H2O = 2''-O-glutaryl-ADP-D-ribose + nicotinamide + L-lysyl-[protein]</text>
        <dbReference type="Rhea" id="RHEA:47664"/>
        <dbReference type="Rhea" id="RHEA-COMP:9752"/>
        <dbReference type="Rhea" id="RHEA-COMP:11875"/>
        <dbReference type="ChEBI" id="CHEBI:15377"/>
        <dbReference type="ChEBI" id="CHEBI:17154"/>
        <dbReference type="ChEBI" id="CHEBI:29969"/>
        <dbReference type="ChEBI" id="CHEBI:57540"/>
        <dbReference type="ChEBI" id="CHEBI:87828"/>
        <dbReference type="ChEBI" id="CHEBI:87829"/>
    </reaction>
</comment>
<organism evidence="7 8">
    <name type="scientific">Candida orthopsilosis (strain 90-125)</name>
    <name type="common">Yeast</name>
    <dbReference type="NCBI Taxonomy" id="1136231"/>
    <lineage>
        <taxon>Eukaryota</taxon>
        <taxon>Fungi</taxon>
        <taxon>Dikarya</taxon>
        <taxon>Ascomycota</taxon>
        <taxon>Saccharomycotina</taxon>
        <taxon>Pichiomycetes</taxon>
        <taxon>Debaryomycetaceae</taxon>
        <taxon>Candida/Lodderomyces clade</taxon>
        <taxon>Candida</taxon>
    </lineage>
</organism>
<dbReference type="GO" id="GO:0005634">
    <property type="term" value="C:nucleus"/>
    <property type="evidence" value="ECO:0007669"/>
    <property type="project" value="TreeGrafter"/>
</dbReference>
<comment type="domain">
    <text evidence="4">In contrast to class I sirtuins, class III sirtuins have only weak deacetylase activity. Difference in substrate specificity is probably due to a larger hydrophobic pocket with 2 residues (Tyr-67 and Arg-70) that bind to malonylated and succinylated substrates and define the specificity.</text>
</comment>
<keyword evidence="3 4" id="KW-0520">NAD</keyword>
<dbReference type="GO" id="GO:0036055">
    <property type="term" value="F:protein-succinyllysine desuccinylase activity"/>
    <property type="evidence" value="ECO:0007669"/>
    <property type="project" value="UniProtKB-UniRule"/>
</dbReference>
<feature type="binding site" evidence="5">
    <location>
        <position position="144"/>
    </location>
    <ligand>
        <name>Zn(2+)</name>
        <dbReference type="ChEBI" id="CHEBI:29105"/>
    </ligand>
</feature>
<dbReference type="GO" id="GO:0017136">
    <property type="term" value="F:histone deacetylase activity, NAD-dependent"/>
    <property type="evidence" value="ECO:0007669"/>
    <property type="project" value="TreeGrafter"/>
</dbReference>
<dbReference type="SUPFAM" id="SSF52467">
    <property type="entry name" value="DHS-like NAD/FAD-binding domain"/>
    <property type="match status" value="1"/>
</dbReference>
<comment type="similarity">
    <text evidence="1">Belongs to the sirtuin family. Class I subfamily.</text>
</comment>
<comment type="similarity">
    <text evidence="4">Belongs to the sirtuin family. Class III subfamily.</text>
</comment>
<evidence type="ECO:0000256" key="2">
    <source>
        <dbReference type="ARBA" id="ARBA00022679"/>
    </source>
</evidence>
<evidence type="ECO:0000256" key="4">
    <source>
        <dbReference type="HAMAP-Rule" id="MF_03160"/>
    </source>
</evidence>
<dbReference type="InterPro" id="IPR026590">
    <property type="entry name" value="Ssirtuin_cat_dom"/>
</dbReference>